<sequence length="668" mass="72521">MGDEGPGEIPSPPAAKRLKRVAEVVMVLSAMADMRGARDPTPVEKAMAAEARENLTGLCEGFKPKDLFTREAVRAMVEDLGLNREAGMGFRPPRASIAERILQTKRKLEGPKEVPMNQYYLSQNASVAFGASQMSVPGGVNHTQPVSASVQTRRSQMNEKSAEIAVPSPLGTLPHREALYLRRNGLTQLPQSRAPTAANLQVRPDQKDKLADRTSLRSNSTPHGINITRPAQNTEVKSTTVQPGPPNVLIGLPAPQGITLVPAQSVYSGHGEISNKVQQIVMAQRESTHPSWTPPSTEYMNKPLVCQSCNVVVTDVDSLLICDACERGTHLRCLESNGTKVQVPKADWHCQRCLVASHGKALPPKYGKVTRNQGAAKATTALRKENPLSKEGQTKSIPNGTVTYQSSTEPGVISGNLNTLHIVSNNPKEGAVATSAVTAITTEYHYSQNDKSGKGDKNVGEPKGPFFLDKLDRCYLASEPSSGEKGKALPEQDQADKVGNKVNGVAASENPAGPAISWVGDAGEIIDGKSYYSSCCIDEATYKIQDHVLISSGGDRYIPSKIKSLWESKESRSKWAVVNPYYLPSDLPESVSCSSGGVEDNEVYASENKKTISIHLISGPCEVLTYNTFQEETERRHQLSDSNNSLPPIFLCRWKYDETNEILRPLTN</sequence>
<dbReference type="InterPro" id="IPR001025">
    <property type="entry name" value="BAH_dom"/>
</dbReference>
<dbReference type="PANTHER" id="PTHR47527:SF3">
    <property type="entry name" value="RING_FYVE_PHD ZINC FINGER SUPERFAMILY PROTEIN"/>
    <property type="match status" value="1"/>
</dbReference>
<dbReference type="InterPro" id="IPR001965">
    <property type="entry name" value="Znf_PHD"/>
</dbReference>
<evidence type="ECO:0000259" key="6">
    <source>
        <dbReference type="PROSITE" id="PS50016"/>
    </source>
</evidence>
<dbReference type="PROSITE" id="PS51038">
    <property type="entry name" value="BAH"/>
    <property type="match status" value="1"/>
</dbReference>
<dbReference type="Pfam" id="PF00628">
    <property type="entry name" value="PHD"/>
    <property type="match status" value="1"/>
</dbReference>
<evidence type="ECO:0000259" key="7">
    <source>
        <dbReference type="PROSITE" id="PS51038"/>
    </source>
</evidence>
<evidence type="ECO:0000256" key="4">
    <source>
        <dbReference type="PROSITE-ProRule" id="PRU00146"/>
    </source>
</evidence>
<keyword evidence="1" id="KW-0479">Metal-binding</keyword>
<dbReference type="GO" id="GO:0003682">
    <property type="term" value="F:chromatin binding"/>
    <property type="evidence" value="ECO:0007669"/>
    <property type="project" value="InterPro"/>
</dbReference>
<keyword evidence="9" id="KW-1185">Reference proteome</keyword>
<gene>
    <name evidence="8" type="ORF">LUZ61_011135</name>
</gene>
<dbReference type="GO" id="GO:0008270">
    <property type="term" value="F:zinc ion binding"/>
    <property type="evidence" value="ECO:0007669"/>
    <property type="project" value="UniProtKB-KW"/>
</dbReference>
<feature type="domain" description="PHD-type" evidence="6">
    <location>
        <begin position="303"/>
        <end position="356"/>
    </location>
</feature>
<dbReference type="InterPro" id="IPR019787">
    <property type="entry name" value="Znf_PHD-finger"/>
</dbReference>
<evidence type="ECO:0000256" key="2">
    <source>
        <dbReference type="ARBA" id="ARBA00022771"/>
    </source>
</evidence>
<keyword evidence="2 4" id="KW-0863">Zinc-finger</keyword>
<dbReference type="Pfam" id="PF25073">
    <property type="entry name" value="DUF7797"/>
    <property type="match status" value="1"/>
</dbReference>
<feature type="compositionally biased region" description="Basic and acidic residues" evidence="5">
    <location>
        <begin position="204"/>
        <end position="215"/>
    </location>
</feature>
<dbReference type="CDD" id="cd04370">
    <property type="entry name" value="BAH"/>
    <property type="match status" value="1"/>
</dbReference>
<comment type="caution">
    <text evidence="8">The sequence shown here is derived from an EMBL/GenBank/DDBJ whole genome shotgun (WGS) entry which is preliminary data.</text>
</comment>
<dbReference type="SMART" id="SM00439">
    <property type="entry name" value="BAH"/>
    <property type="match status" value="1"/>
</dbReference>
<evidence type="ECO:0000256" key="5">
    <source>
        <dbReference type="SAM" id="MobiDB-lite"/>
    </source>
</evidence>
<feature type="compositionally biased region" description="Polar residues" evidence="5">
    <location>
        <begin position="216"/>
        <end position="228"/>
    </location>
</feature>
<reference evidence="8 9" key="1">
    <citation type="journal article" date="2022" name="Cell">
        <title>Repeat-based holocentromeres influence genome architecture and karyotype evolution.</title>
        <authorList>
            <person name="Hofstatter P.G."/>
            <person name="Thangavel G."/>
            <person name="Lux T."/>
            <person name="Neumann P."/>
            <person name="Vondrak T."/>
            <person name="Novak P."/>
            <person name="Zhang M."/>
            <person name="Costa L."/>
            <person name="Castellani M."/>
            <person name="Scott A."/>
            <person name="Toegelov H."/>
            <person name="Fuchs J."/>
            <person name="Mata-Sucre Y."/>
            <person name="Dias Y."/>
            <person name="Vanzela A.L.L."/>
            <person name="Huettel B."/>
            <person name="Almeida C.C.S."/>
            <person name="Simkova H."/>
            <person name="Souza G."/>
            <person name="Pedrosa-Harand A."/>
            <person name="Macas J."/>
            <person name="Mayer K.F.X."/>
            <person name="Houben A."/>
            <person name="Marques A."/>
        </authorList>
    </citation>
    <scope>NUCLEOTIDE SEQUENCE [LARGE SCALE GENOMIC DNA]</scope>
    <source>
        <strain evidence="8">RhyTen1mFocal</strain>
    </source>
</reference>
<protein>
    <recommendedName>
        <fullName evidence="10">PHD-type domain-containing protein</fullName>
    </recommendedName>
</protein>
<dbReference type="Pfam" id="PF01426">
    <property type="entry name" value="BAH"/>
    <property type="match status" value="1"/>
</dbReference>
<dbReference type="Gene3D" id="3.30.40.10">
    <property type="entry name" value="Zinc/RING finger domain, C3HC4 (zinc finger)"/>
    <property type="match status" value="1"/>
</dbReference>
<dbReference type="EMBL" id="JAMRDG010000001">
    <property type="protein sequence ID" value="KAJ3707430.1"/>
    <property type="molecule type" value="Genomic_DNA"/>
</dbReference>
<dbReference type="SMART" id="SM00249">
    <property type="entry name" value="PHD"/>
    <property type="match status" value="1"/>
</dbReference>
<evidence type="ECO:0000256" key="3">
    <source>
        <dbReference type="ARBA" id="ARBA00022833"/>
    </source>
</evidence>
<dbReference type="PROSITE" id="PS01359">
    <property type="entry name" value="ZF_PHD_1"/>
    <property type="match status" value="1"/>
</dbReference>
<evidence type="ECO:0000313" key="8">
    <source>
        <dbReference type="EMBL" id="KAJ3707430.1"/>
    </source>
</evidence>
<feature type="domain" description="BAH" evidence="7">
    <location>
        <begin position="540"/>
        <end position="667"/>
    </location>
</feature>
<dbReference type="Gene3D" id="2.30.30.490">
    <property type="match status" value="1"/>
</dbReference>
<dbReference type="SUPFAM" id="SSF57903">
    <property type="entry name" value="FYVE/PHD zinc finger"/>
    <property type="match status" value="1"/>
</dbReference>
<dbReference type="InterPro" id="IPR043151">
    <property type="entry name" value="BAH_sf"/>
</dbReference>
<proteinExistence type="predicted"/>
<dbReference type="Proteomes" id="UP001210211">
    <property type="component" value="Unassembled WGS sequence"/>
</dbReference>
<accession>A0AAD6A0K0</accession>
<dbReference type="AlphaFoldDB" id="A0AAD6A0K0"/>
<evidence type="ECO:0008006" key="10">
    <source>
        <dbReference type="Google" id="ProtNLM"/>
    </source>
</evidence>
<dbReference type="PANTHER" id="PTHR47527">
    <property type="entry name" value="RING/FYVE/PHD ZINC FINGER SUPERFAMILY PROTEIN"/>
    <property type="match status" value="1"/>
</dbReference>
<dbReference type="InterPro" id="IPR011011">
    <property type="entry name" value="Znf_FYVE_PHD"/>
</dbReference>
<name>A0AAD6A0K0_9POAL</name>
<dbReference type="PROSITE" id="PS50016">
    <property type="entry name" value="ZF_PHD_2"/>
    <property type="match status" value="1"/>
</dbReference>
<dbReference type="InterPro" id="IPR056699">
    <property type="entry name" value="DUF7797"/>
</dbReference>
<keyword evidence="3" id="KW-0862">Zinc</keyword>
<evidence type="ECO:0000313" key="9">
    <source>
        <dbReference type="Proteomes" id="UP001210211"/>
    </source>
</evidence>
<feature type="region of interest" description="Disordered" evidence="5">
    <location>
        <begin position="189"/>
        <end position="228"/>
    </location>
</feature>
<evidence type="ECO:0000256" key="1">
    <source>
        <dbReference type="ARBA" id="ARBA00022723"/>
    </source>
</evidence>
<organism evidence="8 9">
    <name type="scientific">Rhynchospora tenuis</name>
    <dbReference type="NCBI Taxonomy" id="198213"/>
    <lineage>
        <taxon>Eukaryota</taxon>
        <taxon>Viridiplantae</taxon>
        <taxon>Streptophyta</taxon>
        <taxon>Embryophyta</taxon>
        <taxon>Tracheophyta</taxon>
        <taxon>Spermatophyta</taxon>
        <taxon>Magnoliopsida</taxon>
        <taxon>Liliopsida</taxon>
        <taxon>Poales</taxon>
        <taxon>Cyperaceae</taxon>
        <taxon>Cyperoideae</taxon>
        <taxon>Rhynchosporeae</taxon>
        <taxon>Rhynchospora</taxon>
    </lineage>
</organism>
<dbReference type="InterPro" id="IPR019786">
    <property type="entry name" value="Zinc_finger_PHD-type_CS"/>
</dbReference>
<dbReference type="InterPro" id="IPR013083">
    <property type="entry name" value="Znf_RING/FYVE/PHD"/>
</dbReference>